<dbReference type="SUPFAM" id="SSF53041">
    <property type="entry name" value="Resolvase-like"/>
    <property type="match status" value="1"/>
</dbReference>
<evidence type="ECO:0000313" key="9">
    <source>
        <dbReference type="Proteomes" id="UP000006383"/>
    </source>
</evidence>
<dbReference type="InterPro" id="IPR006118">
    <property type="entry name" value="Recombinase_CS"/>
</dbReference>
<dbReference type="PROSITE" id="PS00397">
    <property type="entry name" value="RECOMBINASES_1"/>
    <property type="match status" value="1"/>
</dbReference>
<dbReference type="GO" id="GO:0000150">
    <property type="term" value="F:DNA strand exchange activity"/>
    <property type="evidence" value="ECO:0007669"/>
    <property type="project" value="InterPro"/>
</dbReference>
<dbReference type="Pfam" id="PF00239">
    <property type="entry name" value="Resolvase"/>
    <property type="match status" value="1"/>
</dbReference>
<dbReference type="Proteomes" id="UP000006383">
    <property type="component" value="Chromosome I"/>
</dbReference>
<protein>
    <submittedName>
        <fullName evidence="8">Recombinase</fullName>
    </submittedName>
</protein>
<dbReference type="PROSITE" id="PS51736">
    <property type="entry name" value="RECOMBINASES_3"/>
    <property type="match status" value="1"/>
</dbReference>
<dbReference type="KEGG" id="bov:BOV_0279"/>
<proteinExistence type="inferred from homology"/>
<dbReference type="EMBL" id="CP000708">
    <property type="protein sequence ID" value="ABQ61771.1"/>
    <property type="molecule type" value="Genomic_DNA"/>
</dbReference>
<evidence type="ECO:0000259" key="7">
    <source>
        <dbReference type="PROSITE" id="PS51736"/>
    </source>
</evidence>
<dbReference type="Pfam" id="PF02796">
    <property type="entry name" value="HTH_7"/>
    <property type="match status" value="1"/>
</dbReference>
<dbReference type="PANTHER" id="PTHR30461:SF26">
    <property type="entry name" value="RESOLVASE HOMOLOG YNEB"/>
    <property type="match status" value="1"/>
</dbReference>
<evidence type="ECO:0000256" key="2">
    <source>
        <dbReference type="ARBA" id="ARBA00022908"/>
    </source>
</evidence>
<dbReference type="InterPro" id="IPR006119">
    <property type="entry name" value="Resolv_N"/>
</dbReference>
<dbReference type="InterPro" id="IPR036162">
    <property type="entry name" value="Resolvase-like_N_sf"/>
</dbReference>
<evidence type="ECO:0000256" key="5">
    <source>
        <dbReference type="PIRSR" id="PIRSR606118-50"/>
    </source>
</evidence>
<evidence type="ECO:0000256" key="4">
    <source>
        <dbReference type="ARBA" id="ARBA00023172"/>
    </source>
</evidence>
<evidence type="ECO:0000256" key="1">
    <source>
        <dbReference type="ARBA" id="ARBA00009913"/>
    </source>
</evidence>
<comment type="similarity">
    <text evidence="1">Belongs to the site-specific recombinase resolvase family.</text>
</comment>
<dbReference type="GO" id="GO:0003677">
    <property type="term" value="F:DNA binding"/>
    <property type="evidence" value="ECO:0007669"/>
    <property type="project" value="UniProtKB-KW"/>
</dbReference>
<keyword evidence="4" id="KW-0233">DNA recombination</keyword>
<name>A0A0H3ASS3_BRUO2</name>
<dbReference type="Gene3D" id="3.40.50.1390">
    <property type="entry name" value="Resolvase, N-terminal catalytic domain"/>
    <property type="match status" value="1"/>
</dbReference>
<dbReference type="PROSITE" id="PS00398">
    <property type="entry name" value="RECOMBINASES_2"/>
    <property type="match status" value="1"/>
</dbReference>
<dbReference type="CDD" id="cd03768">
    <property type="entry name" value="SR_ResInv"/>
    <property type="match status" value="1"/>
</dbReference>
<keyword evidence="9" id="KW-1185">Reference proteome</keyword>
<feature type="domain" description="Resolvase/invertase-type recombinase catalytic" evidence="7">
    <location>
        <begin position="29"/>
        <end position="176"/>
    </location>
</feature>
<dbReference type="AlphaFoldDB" id="A0A0H3ASS3"/>
<gene>
    <name evidence="8" type="ordered locus">BOV_0279</name>
</gene>
<feature type="active site" description="O-(5'-phospho-DNA)-serine intermediate" evidence="5 6">
    <location>
        <position position="37"/>
    </location>
</feature>
<dbReference type="HOGENOM" id="CLU_010686_4_0_5"/>
<reference evidence="9" key="1">
    <citation type="journal article" date="2009" name="PLoS ONE">
        <title>Genome degradation in Brucella ovis corresponds with narrowing of its host range and tissue tropism.</title>
        <authorList>
            <person name="Tsolis R.M."/>
            <person name="Seshadri R."/>
            <person name="Santos R.L."/>
            <person name="Sangari F.J."/>
            <person name="Lobo J.M."/>
            <person name="de Jong M.F."/>
            <person name="Ren Q."/>
            <person name="Myers G."/>
            <person name="Brinkac L.M."/>
            <person name="Nelson W.C."/>
            <person name="Deboy R.T."/>
            <person name="Angiuoli S."/>
            <person name="Khouri H."/>
            <person name="Dimitrov G."/>
            <person name="Robinson J.R."/>
            <person name="Mulligan S."/>
            <person name="Walker R.L."/>
            <person name="Elzer P.E."/>
            <person name="Hassan K.A."/>
            <person name="Paulsen I.T."/>
        </authorList>
    </citation>
    <scope>NUCLEOTIDE SEQUENCE [LARGE SCALE GENOMIC DNA]</scope>
    <source>
        <strain evidence="9">ATCC 25840 / 63/290 / NCTC 10512</strain>
    </source>
</reference>
<dbReference type="PANTHER" id="PTHR30461">
    <property type="entry name" value="DNA-INVERTASE FROM LAMBDOID PROPHAGE"/>
    <property type="match status" value="1"/>
</dbReference>
<dbReference type="InterPro" id="IPR050639">
    <property type="entry name" value="SSR_resolvase"/>
</dbReference>
<dbReference type="GO" id="GO:0015074">
    <property type="term" value="P:DNA integration"/>
    <property type="evidence" value="ECO:0007669"/>
    <property type="project" value="UniProtKB-KW"/>
</dbReference>
<keyword evidence="2" id="KW-0229">DNA integration</keyword>
<evidence type="ECO:0000313" key="8">
    <source>
        <dbReference type="EMBL" id="ABQ61771.1"/>
    </source>
</evidence>
<dbReference type="InterPro" id="IPR006120">
    <property type="entry name" value="Resolvase_HTH_dom"/>
</dbReference>
<organism evidence="8 9">
    <name type="scientific">Brucella ovis (strain ATCC 25840 / 63/290 / NCTC 10512)</name>
    <dbReference type="NCBI Taxonomy" id="444178"/>
    <lineage>
        <taxon>Bacteria</taxon>
        <taxon>Pseudomonadati</taxon>
        <taxon>Pseudomonadota</taxon>
        <taxon>Alphaproteobacteria</taxon>
        <taxon>Hyphomicrobiales</taxon>
        <taxon>Brucellaceae</taxon>
        <taxon>Brucella/Ochrobactrum group</taxon>
        <taxon>Brucella</taxon>
    </lineage>
</organism>
<accession>A0A0H3ASS3</accession>
<evidence type="ECO:0000256" key="3">
    <source>
        <dbReference type="ARBA" id="ARBA00023125"/>
    </source>
</evidence>
<evidence type="ECO:0000256" key="6">
    <source>
        <dbReference type="PROSITE-ProRule" id="PRU10137"/>
    </source>
</evidence>
<dbReference type="SMART" id="SM00857">
    <property type="entry name" value="Resolvase"/>
    <property type="match status" value="1"/>
</dbReference>
<sequence length="248" mass="27839">MYVRVDFVIRTCILSYITLMYTQRHPDMKTILYARVSTEDQNAAHQRTQAEAAGFVIDEVVTDQGVSGVSVPMKERPEGKRLFDMLRKGDTLVVRWVDRLGRNYRDVTDTIQHFMRQGVIIRTVINNMTFDGSTQDPMQQAVRDALIAFMSATAQAQAEATKEAQKAGIAAAKADKDRGAYLGRKPSYDRKQLNAVQDMLAMGAGTSEIAKATGLTRQTVIRIGKDPVKADQTLKQWEPQGYDMQRKC</sequence>
<dbReference type="Gene3D" id="1.10.10.60">
    <property type="entry name" value="Homeodomain-like"/>
    <property type="match status" value="1"/>
</dbReference>
<keyword evidence="3" id="KW-0238">DNA-binding</keyword>